<feature type="domain" description="Methyl-accepting transducer" evidence="2">
    <location>
        <begin position="257"/>
        <end position="434"/>
    </location>
</feature>
<dbReference type="InterPro" id="IPR000700">
    <property type="entry name" value="PAS-assoc_C"/>
</dbReference>
<dbReference type="Gene3D" id="3.30.450.20">
    <property type="entry name" value="PAS domain"/>
    <property type="match status" value="2"/>
</dbReference>
<reference evidence="4 5" key="1">
    <citation type="submission" date="2015-04" db="EMBL/GenBank/DDBJ databases">
        <title>Complete Sequence for the Genome of the Thioalkalivibrio versutus D301.</title>
        <authorList>
            <person name="Mu T."/>
            <person name="Zhou J."/>
            <person name="Xu X."/>
        </authorList>
    </citation>
    <scope>NUCLEOTIDE SEQUENCE [LARGE SCALE GENOMIC DNA]</scope>
    <source>
        <strain evidence="4 5">D301</strain>
    </source>
</reference>
<dbReference type="InterPro" id="IPR013655">
    <property type="entry name" value="PAS_fold_3"/>
</dbReference>
<sequence length="434" mass="48767">MFFNPAVSPTAHPATGTTDAAVLDAIREAVAYIEFTPRGQILDTNELFLKTIGHPREDVIGQHHRMFCSPEYARSLQYRDFWRRLAAGESHTGTFPRVTRTGETIWLEATYFPVRDTQGQVEKIAKLAYDVTEKQEQLRDQAAVFTALDRSMAVIEFTPEGEILKANENFLQAVGYNLDDIRGQHHRIFCDETFYRDHPDFWERLAQGQLMSGKFRRLKANGQELWLEATYNPILDQQGRVEKVIKFATDITVSVHTAQRTREASAVAHDMARKTADHARSGEDSLRLNAQHTVQIRAEVTSTQEAVERLNAEARNIESIIETIRTVAETTRMLSLNAAIEAARAGEQGRGFAVVAQEVRKLAASTSEATTRIAEVINSNLERTREIADRIDTVREVAEQADAQVQTVQGIVDEIRDGANLVVESISSIPRDHP</sequence>
<dbReference type="PROSITE" id="PS50111">
    <property type="entry name" value="CHEMOTAXIS_TRANSDUC_2"/>
    <property type="match status" value="1"/>
</dbReference>
<dbReference type="PATRIC" id="fig|106634.4.peg.1831"/>
<accession>A0A0G3G2L9</accession>
<dbReference type="InterPro" id="IPR050903">
    <property type="entry name" value="Bact_Chemotaxis_MeTrfase"/>
</dbReference>
<feature type="domain" description="PAC" evidence="3">
    <location>
        <begin position="211"/>
        <end position="263"/>
    </location>
</feature>
<dbReference type="Pfam" id="PF00015">
    <property type="entry name" value="MCPsignal"/>
    <property type="match status" value="1"/>
</dbReference>
<dbReference type="GO" id="GO:0006935">
    <property type="term" value="P:chemotaxis"/>
    <property type="evidence" value="ECO:0007669"/>
    <property type="project" value="UniProtKB-ARBA"/>
</dbReference>
<dbReference type="PANTHER" id="PTHR24422:SF10">
    <property type="entry name" value="CHEMOTAXIS PROTEIN METHYLTRANSFERASE 2"/>
    <property type="match status" value="1"/>
</dbReference>
<keyword evidence="1" id="KW-0807">Transducer</keyword>
<dbReference type="OrthoDB" id="9765776at2"/>
<proteinExistence type="predicted"/>
<dbReference type="Pfam" id="PF08447">
    <property type="entry name" value="PAS_3"/>
    <property type="match status" value="2"/>
</dbReference>
<dbReference type="SMART" id="SM00086">
    <property type="entry name" value="PAC"/>
    <property type="match status" value="2"/>
</dbReference>
<dbReference type="PROSITE" id="PS50113">
    <property type="entry name" value="PAC"/>
    <property type="match status" value="2"/>
</dbReference>
<evidence type="ECO:0000313" key="4">
    <source>
        <dbReference type="EMBL" id="AKJ95475.1"/>
    </source>
</evidence>
<dbReference type="InterPro" id="IPR000014">
    <property type="entry name" value="PAS"/>
</dbReference>
<dbReference type="GO" id="GO:0016020">
    <property type="term" value="C:membrane"/>
    <property type="evidence" value="ECO:0007669"/>
    <property type="project" value="InterPro"/>
</dbReference>
<evidence type="ECO:0000259" key="3">
    <source>
        <dbReference type="PROSITE" id="PS50113"/>
    </source>
</evidence>
<dbReference type="EMBL" id="CP011367">
    <property type="protein sequence ID" value="AKJ95475.1"/>
    <property type="molecule type" value="Genomic_DNA"/>
</dbReference>
<organism evidence="4 5">
    <name type="scientific">Thioalkalivibrio versutus</name>
    <dbReference type="NCBI Taxonomy" id="106634"/>
    <lineage>
        <taxon>Bacteria</taxon>
        <taxon>Pseudomonadati</taxon>
        <taxon>Pseudomonadota</taxon>
        <taxon>Gammaproteobacteria</taxon>
        <taxon>Chromatiales</taxon>
        <taxon>Ectothiorhodospiraceae</taxon>
        <taxon>Thioalkalivibrio</taxon>
    </lineage>
</organism>
<dbReference type="KEGG" id="tvr:TVD_08960"/>
<dbReference type="NCBIfam" id="TIGR00229">
    <property type="entry name" value="sensory_box"/>
    <property type="match status" value="2"/>
</dbReference>
<dbReference type="GO" id="GO:0007165">
    <property type="term" value="P:signal transduction"/>
    <property type="evidence" value="ECO:0007669"/>
    <property type="project" value="UniProtKB-KW"/>
</dbReference>
<dbReference type="Gene3D" id="1.10.287.950">
    <property type="entry name" value="Methyl-accepting chemotaxis protein"/>
    <property type="match status" value="1"/>
</dbReference>
<keyword evidence="5" id="KW-1185">Reference proteome</keyword>
<evidence type="ECO:0000313" key="5">
    <source>
        <dbReference type="Proteomes" id="UP000064201"/>
    </source>
</evidence>
<dbReference type="RefSeq" id="WP_047251399.1">
    <property type="nucleotide sequence ID" value="NZ_CP011367.1"/>
</dbReference>
<evidence type="ECO:0000256" key="1">
    <source>
        <dbReference type="PROSITE-ProRule" id="PRU00284"/>
    </source>
</evidence>
<dbReference type="STRING" id="106634.TVD_08960"/>
<evidence type="ECO:0000259" key="2">
    <source>
        <dbReference type="PROSITE" id="PS50111"/>
    </source>
</evidence>
<dbReference type="PANTHER" id="PTHR24422">
    <property type="entry name" value="CHEMOTAXIS PROTEIN METHYLTRANSFERASE"/>
    <property type="match status" value="1"/>
</dbReference>
<protein>
    <submittedName>
        <fullName evidence="4">Chemotaxis protein</fullName>
    </submittedName>
</protein>
<dbReference type="Proteomes" id="UP000064201">
    <property type="component" value="Chromosome"/>
</dbReference>
<gene>
    <name evidence="4" type="ORF">TVD_08960</name>
</gene>
<dbReference type="InterPro" id="IPR035965">
    <property type="entry name" value="PAS-like_dom_sf"/>
</dbReference>
<dbReference type="CDD" id="cd00130">
    <property type="entry name" value="PAS"/>
    <property type="match status" value="2"/>
</dbReference>
<dbReference type="SUPFAM" id="SSF55785">
    <property type="entry name" value="PYP-like sensor domain (PAS domain)"/>
    <property type="match status" value="2"/>
</dbReference>
<feature type="domain" description="PAC" evidence="3">
    <location>
        <begin position="91"/>
        <end position="143"/>
    </location>
</feature>
<dbReference type="InterPro" id="IPR004089">
    <property type="entry name" value="MCPsignal_dom"/>
</dbReference>
<dbReference type="SMART" id="SM00091">
    <property type="entry name" value="PAS"/>
    <property type="match status" value="2"/>
</dbReference>
<dbReference type="AlphaFoldDB" id="A0A0G3G2L9"/>
<dbReference type="InterPro" id="IPR001610">
    <property type="entry name" value="PAC"/>
</dbReference>
<dbReference type="SMART" id="SM00283">
    <property type="entry name" value="MA"/>
    <property type="match status" value="1"/>
</dbReference>
<dbReference type="SUPFAM" id="SSF58104">
    <property type="entry name" value="Methyl-accepting chemotaxis protein (MCP) signaling domain"/>
    <property type="match status" value="1"/>
</dbReference>
<name>A0A0G3G2L9_9GAMM</name>